<dbReference type="SMART" id="SM00241">
    <property type="entry name" value="ZP"/>
    <property type="match status" value="1"/>
</dbReference>
<evidence type="ECO:0000256" key="6">
    <source>
        <dbReference type="ARBA" id="ARBA00022588"/>
    </source>
</evidence>
<keyword evidence="14" id="KW-0812">Transmembrane</keyword>
<keyword evidence="3" id="KW-1003">Cell membrane</keyword>
<name>H0UUN8_CAVPO</name>
<dbReference type="Proteomes" id="UP000005447">
    <property type="component" value="Unassembled WGS sequence"/>
</dbReference>
<dbReference type="InParanoid" id="H0UUN8"/>
<dbReference type="GO" id="GO:0098552">
    <property type="term" value="C:side of membrane"/>
    <property type="evidence" value="ECO:0007669"/>
    <property type="project" value="UniProtKB-KW"/>
</dbReference>
<evidence type="ECO:0000256" key="8">
    <source>
        <dbReference type="ARBA" id="ARBA00022729"/>
    </source>
</evidence>
<keyword evidence="9" id="KW-0391">Immunity</keyword>
<dbReference type="GO" id="GO:0005576">
    <property type="term" value="C:extracellular region"/>
    <property type="evidence" value="ECO:0007669"/>
    <property type="project" value="UniProtKB-SubCell"/>
</dbReference>
<feature type="chain" id="PRO_5011539620" description="ZP domain-containing protein" evidence="15">
    <location>
        <begin position="28"/>
        <end position="526"/>
    </location>
</feature>
<evidence type="ECO:0000256" key="1">
    <source>
        <dbReference type="ARBA" id="ARBA00004303"/>
    </source>
</evidence>
<sequence>MVGSDLLGQTLASCILVLSLSVQQGYTNVTEASFYEQGLVCGDPGTPEAELCFDPCQNYTVLDDPSRSREDTGSGRFCDNGLRGWYRFVGEGGETMSDSCVPVYRCQTDAPLWLNGTHPALADGIVQLTACAHWSGSCCLWHTDVLVKACEDGYYVYRLESTPTCSLRYCTDPPPIPTCESSCRPEEECREEDGIWGCFCRQNISVSDGESLQPQLDCGASEIKVKLDKCLLENLGFGEEVLAYLNDRNCNSILQREDDNWLSVISPVQASACGNILEKNGTHAIYKNTFHLASDFIIRDMLLNINFQCAYPLDMKVSLEASLQPIVSSLNISLDGYGEFTVRLALFQDESYINPYEGESVVLSVESMLYVGAILERGDTSRFNLLLRNCYATPSENKDDPVKYFIIRNSCPNQHDSTISVKENGESSQSRFSVQMFMFAGNYDLVFLHCEVHLCDSFKEQCQPSCPASRLRSNVPGLDLAQVLDLGPITRKGAQALGVMSGTPRTAGFLVAWPVLLLPVLLAWLV</sequence>
<dbReference type="eggNOG" id="ENOG502QT6B">
    <property type="taxonomic scope" value="Eukaryota"/>
</dbReference>
<evidence type="ECO:0000256" key="9">
    <source>
        <dbReference type="ARBA" id="ARBA00022859"/>
    </source>
</evidence>
<dbReference type="HOGENOM" id="CLU_028679_1_0_1"/>
<dbReference type="Gene3D" id="2.60.40.4100">
    <property type="entry name" value="Zona pellucida, ZP-C domain"/>
    <property type="match status" value="1"/>
</dbReference>
<dbReference type="FunFam" id="2.60.40.3210:FF:000003">
    <property type="entry name" value="Glycoprotein 2"/>
    <property type="match status" value="1"/>
</dbReference>
<evidence type="ECO:0000256" key="7">
    <source>
        <dbReference type="ARBA" id="ARBA00022622"/>
    </source>
</evidence>
<dbReference type="Pfam" id="PF23283">
    <property type="entry name" value="D8C_UMOD"/>
    <property type="match status" value="1"/>
</dbReference>
<dbReference type="EMBL" id="AAKN02007579">
    <property type="status" value="NOT_ANNOTATED_CDS"/>
    <property type="molecule type" value="Genomic_DNA"/>
</dbReference>
<dbReference type="GO" id="GO:0045087">
    <property type="term" value="P:innate immune response"/>
    <property type="evidence" value="ECO:0007669"/>
    <property type="project" value="UniProtKB-KW"/>
</dbReference>
<dbReference type="PANTHER" id="PTHR14002:SF16">
    <property type="entry name" value="PANCREATIC SECRETORY GRANULE MEMBRANE MAJOR GLYCOPROTEIN GP2"/>
    <property type="match status" value="1"/>
</dbReference>
<dbReference type="VEuPathDB" id="HostDB:ENSCPOG00000000767"/>
<organism evidence="17 18">
    <name type="scientific">Cavia porcellus</name>
    <name type="common">Guinea pig</name>
    <dbReference type="NCBI Taxonomy" id="10141"/>
    <lineage>
        <taxon>Eukaryota</taxon>
        <taxon>Metazoa</taxon>
        <taxon>Chordata</taxon>
        <taxon>Craniata</taxon>
        <taxon>Vertebrata</taxon>
        <taxon>Euteleostomi</taxon>
        <taxon>Mammalia</taxon>
        <taxon>Eutheria</taxon>
        <taxon>Euarchontoglires</taxon>
        <taxon>Glires</taxon>
        <taxon>Rodentia</taxon>
        <taxon>Hystricomorpha</taxon>
        <taxon>Caviidae</taxon>
        <taxon>Cavia</taxon>
    </lineage>
</organism>
<dbReference type="OrthoDB" id="9987373at2759"/>
<keyword evidence="18" id="KW-1185">Reference proteome</keyword>
<keyword evidence="14" id="KW-1133">Transmembrane helix</keyword>
<keyword evidence="11" id="KW-1015">Disulfide bond</keyword>
<evidence type="ECO:0000256" key="13">
    <source>
        <dbReference type="ARBA" id="ARBA00023288"/>
    </source>
</evidence>
<dbReference type="AlphaFoldDB" id="H0UUN8"/>
<evidence type="ECO:0000313" key="17">
    <source>
        <dbReference type="Ensembl" id="ENSCPOP00000000685.3"/>
    </source>
</evidence>
<dbReference type="InterPro" id="IPR042235">
    <property type="entry name" value="ZP-C_dom"/>
</dbReference>
<keyword evidence="12" id="KW-0325">Glycoprotein</keyword>
<dbReference type="Pfam" id="PF23344">
    <property type="entry name" value="ZP-N"/>
    <property type="match status" value="1"/>
</dbReference>
<dbReference type="FunCoup" id="H0UUN8">
    <property type="interactions" value="33"/>
</dbReference>
<dbReference type="FunFam" id="2.60.40.4100:FF:000001">
    <property type="entry name" value="alpha-tectorin isoform X1"/>
    <property type="match status" value="1"/>
</dbReference>
<dbReference type="CTD" id="2813"/>
<evidence type="ECO:0000256" key="15">
    <source>
        <dbReference type="SAM" id="SignalP"/>
    </source>
</evidence>
<keyword evidence="4" id="KW-0964">Secreted</keyword>
<keyword evidence="7" id="KW-0336">GPI-anchor</keyword>
<evidence type="ECO:0000256" key="10">
    <source>
        <dbReference type="ARBA" id="ARBA00023136"/>
    </source>
</evidence>
<dbReference type="PROSITE" id="PS51034">
    <property type="entry name" value="ZP_2"/>
    <property type="match status" value="1"/>
</dbReference>
<dbReference type="GeneID" id="100730782"/>
<dbReference type="PANTHER" id="PTHR14002">
    <property type="entry name" value="ENDOGLIN/TGF-BETA RECEPTOR TYPE III"/>
    <property type="match status" value="1"/>
</dbReference>
<gene>
    <name evidence="17" type="primary">Gp2</name>
</gene>
<dbReference type="PROSITE" id="PS00682">
    <property type="entry name" value="ZP_1"/>
    <property type="match status" value="1"/>
</dbReference>
<dbReference type="Ensembl" id="ENSCPOT00000000772.3">
    <property type="protein sequence ID" value="ENSCPOP00000000685.3"/>
    <property type="gene ID" value="ENSCPOG00000000767.4"/>
</dbReference>
<evidence type="ECO:0000256" key="2">
    <source>
        <dbReference type="ARBA" id="ARBA00004613"/>
    </source>
</evidence>
<dbReference type="InterPro" id="IPR055356">
    <property type="entry name" value="ZP-N"/>
</dbReference>
<dbReference type="PRINTS" id="PR00023">
    <property type="entry name" value="ZPELLUCIDA"/>
</dbReference>
<proteinExistence type="predicted"/>
<keyword evidence="8 15" id="KW-0732">Signal</keyword>
<dbReference type="GO" id="GO:0016324">
    <property type="term" value="C:apical plasma membrane"/>
    <property type="evidence" value="ECO:0007669"/>
    <property type="project" value="UniProtKB-SubCell"/>
</dbReference>
<dbReference type="InterPro" id="IPR055355">
    <property type="entry name" value="ZP-C"/>
</dbReference>
<dbReference type="Gene3D" id="2.60.40.3210">
    <property type="entry name" value="Zona pellucida, ZP-N domain"/>
    <property type="match status" value="1"/>
</dbReference>
<feature type="domain" description="ZP" evidence="16">
    <location>
        <begin position="217"/>
        <end position="469"/>
    </location>
</feature>
<evidence type="ECO:0000256" key="3">
    <source>
        <dbReference type="ARBA" id="ARBA00022475"/>
    </source>
</evidence>
<dbReference type="KEGG" id="cpoc:100730782"/>
<reference evidence="17" key="3">
    <citation type="submission" date="2025-09" db="UniProtKB">
        <authorList>
            <consortium name="Ensembl"/>
        </authorList>
    </citation>
    <scope>IDENTIFICATION</scope>
    <source>
        <strain evidence="17">2N</strain>
    </source>
</reference>
<dbReference type="InterPro" id="IPR017977">
    <property type="entry name" value="ZP_dom_CS"/>
</dbReference>
<reference evidence="18" key="1">
    <citation type="journal article" date="2011" name="Nature">
        <title>A high-resolution map of human evolutionary constraint using 29 mammals.</title>
        <authorList>
            <person name="Lindblad-Toh K."/>
            <person name="Garber M."/>
            <person name="Zuk O."/>
            <person name="Lin M.F."/>
            <person name="Parker B.J."/>
            <person name="Washietl S."/>
            <person name="Kheradpour P."/>
            <person name="Ernst J."/>
            <person name="Jordan G."/>
            <person name="Mauceli E."/>
            <person name="Ward L.D."/>
            <person name="Lowe C.B."/>
            <person name="Holloway A.K."/>
            <person name="Clamp M."/>
            <person name="Gnerre S."/>
            <person name="Alfoldi J."/>
            <person name="Beal K."/>
            <person name="Chang J."/>
            <person name="Clawson H."/>
            <person name="Cuff J."/>
            <person name="Di Palma F."/>
            <person name="Fitzgerald S."/>
            <person name="Flicek P."/>
            <person name="Guttman M."/>
            <person name="Hubisz M.J."/>
            <person name="Jaffe D.B."/>
            <person name="Jungreis I."/>
            <person name="Kent W.J."/>
            <person name="Kostka D."/>
            <person name="Lara M."/>
            <person name="Martins A.L."/>
            <person name="Massingham T."/>
            <person name="Moltke I."/>
            <person name="Raney B.J."/>
            <person name="Rasmussen M.D."/>
            <person name="Robinson J."/>
            <person name="Stark A."/>
            <person name="Vilella A.J."/>
            <person name="Wen J."/>
            <person name="Xie X."/>
            <person name="Zody M.C."/>
            <person name="Baldwin J."/>
            <person name="Bloom T."/>
            <person name="Chin C.W."/>
            <person name="Heiman D."/>
            <person name="Nicol R."/>
            <person name="Nusbaum C."/>
            <person name="Young S."/>
            <person name="Wilkinson J."/>
            <person name="Worley K.C."/>
            <person name="Kovar C.L."/>
            <person name="Muzny D.M."/>
            <person name="Gibbs R.A."/>
            <person name="Cree A."/>
            <person name="Dihn H.H."/>
            <person name="Fowler G."/>
            <person name="Jhangiani S."/>
            <person name="Joshi V."/>
            <person name="Lee S."/>
            <person name="Lewis L.R."/>
            <person name="Nazareth L.V."/>
            <person name="Okwuonu G."/>
            <person name="Santibanez J."/>
            <person name="Warren W.C."/>
            <person name="Mardis E.R."/>
            <person name="Weinstock G.M."/>
            <person name="Wilson R.K."/>
            <person name="Delehaunty K."/>
            <person name="Dooling D."/>
            <person name="Fronik C."/>
            <person name="Fulton L."/>
            <person name="Fulton B."/>
            <person name="Graves T."/>
            <person name="Minx P."/>
            <person name="Sodergren E."/>
            <person name="Birney E."/>
            <person name="Margulies E.H."/>
            <person name="Herrero J."/>
            <person name="Green E.D."/>
            <person name="Haussler D."/>
            <person name="Siepel A."/>
            <person name="Goldman N."/>
            <person name="Pollard K.S."/>
            <person name="Pedersen J.S."/>
            <person name="Lander E.S."/>
            <person name="Kellis M."/>
        </authorList>
    </citation>
    <scope>NUCLEOTIDE SEQUENCE [LARGE SCALE GENOMIC DNA]</scope>
    <source>
        <strain evidence="18">2N</strain>
    </source>
</reference>
<dbReference type="OMA" id="AHICFDP"/>
<dbReference type="STRING" id="10141.ENSCPOP00000000685"/>
<comment type="subcellular location">
    <subcellularLocation>
        <location evidence="1">Apical cell membrane</location>
        <topology evidence="1">Lipid-anchor</topology>
        <topology evidence="1">GPI-anchor</topology>
    </subcellularLocation>
    <subcellularLocation>
        <location evidence="2">Secreted</location>
    </subcellularLocation>
</comment>
<evidence type="ECO:0000256" key="4">
    <source>
        <dbReference type="ARBA" id="ARBA00022525"/>
    </source>
</evidence>
<keyword evidence="5" id="KW-0245">EGF-like domain</keyword>
<evidence type="ECO:0000259" key="16">
    <source>
        <dbReference type="PROSITE" id="PS51034"/>
    </source>
</evidence>
<evidence type="ECO:0000256" key="12">
    <source>
        <dbReference type="ARBA" id="ARBA00023180"/>
    </source>
</evidence>
<dbReference type="Pfam" id="PF00100">
    <property type="entry name" value="Zona_pellucida"/>
    <property type="match status" value="1"/>
</dbReference>
<reference evidence="17" key="2">
    <citation type="submission" date="2025-08" db="UniProtKB">
        <authorList>
            <consortium name="Ensembl"/>
        </authorList>
    </citation>
    <scope>IDENTIFICATION</scope>
    <source>
        <strain evidence="17">2N</strain>
    </source>
</reference>
<feature type="signal peptide" evidence="15">
    <location>
        <begin position="1"/>
        <end position="27"/>
    </location>
</feature>
<evidence type="ECO:0000256" key="5">
    <source>
        <dbReference type="ARBA" id="ARBA00022536"/>
    </source>
</evidence>
<dbReference type="InterPro" id="IPR048290">
    <property type="entry name" value="ZP_chr"/>
</dbReference>
<keyword evidence="6" id="KW-0399">Innate immunity</keyword>
<feature type="transmembrane region" description="Helical" evidence="14">
    <location>
        <begin position="507"/>
        <end position="525"/>
    </location>
</feature>
<dbReference type="Bgee" id="ENSCPOG00000000767">
    <property type="expression patterns" value="Expressed in adult mammalian kidney and 2 other cell types or tissues"/>
</dbReference>
<keyword evidence="10 14" id="KW-0472">Membrane</keyword>
<evidence type="ECO:0000256" key="11">
    <source>
        <dbReference type="ARBA" id="ARBA00023157"/>
    </source>
</evidence>
<evidence type="ECO:0000256" key="14">
    <source>
        <dbReference type="SAM" id="Phobius"/>
    </source>
</evidence>
<keyword evidence="13" id="KW-0449">Lipoprotein</keyword>
<dbReference type="InterPro" id="IPR001507">
    <property type="entry name" value="ZP_dom"/>
</dbReference>
<dbReference type="InterPro" id="IPR057774">
    <property type="entry name" value="D8C_UMOD/GP2/OIT3-like"/>
</dbReference>
<accession>H0UUN8</accession>
<evidence type="ECO:0000313" key="18">
    <source>
        <dbReference type="Proteomes" id="UP000005447"/>
    </source>
</evidence>
<dbReference type="GeneTree" id="ENSGT00940000156742"/>
<dbReference type="RefSeq" id="XP_003478222.2">
    <property type="nucleotide sequence ID" value="XM_003478174.4"/>
</dbReference>
<protein>
    <recommendedName>
        <fullName evidence="16">ZP domain-containing protein</fullName>
    </recommendedName>
</protein>